<comment type="cofactor">
    <cofactor evidence="1">
        <name>pantetheine 4'-phosphate</name>
        <dbReference type="ChEBI" id="CHEBI:47942"/>
    </cofactor>
</comment>
<dbReference type="FunFam" id="1.10.1200.10:FF:000005">
    <property type="entry name" value="Nonribosomal peptide synthetase 1"/>
    <property type="match status" value="3"/>
</dbReference>
<dbReference type="Gene3D" id="3.30.300.30">
    <property type="match status" value="4"/>
</dbReference>
<dbReference type="InterPro" id="IPR036291">
    <property type="entry name" value="NAD(P)-bd_dom_sf"/>
</dbReference>
<evidence type="ECO:0000313" key="8">
    <source>
        <dbReference type="EMBL" id="QMS92433.1"/>
    </source>
</evidence>
<dbReference type="Gene3D" id="3.30.559.10">
    <property type="entry name" value="Chloramphenicol acetyltransferase-like domain"/>
    <property type="match status" value="4"/>
</dbReference>
<dbReference type="PROSITE" id="PS00455">
    <property type="entry name" value="AMP_BINDING"/>
    <property type="match status" value="4"/>
</dbReference>
<dbReference type="Gene3D" id="3.40.50.720">
    <property type="entry name" value="NAD(P)-binding Rossmann-like Domain"/>
    <property type="match status" value="1"/>
</dbReference>
<dbReference type="RefSeq" id="WP_181929915.1">
    <property type="nucleotide sequence ID" value="NZ_CP054698.1"/>
</dbReference>
<dbReference type="SUPFAM" id="SSF47336">
    <property type="entry name" value="ACP-like"/>
    <property type="match status" value="4"/>
</dbReference>
<dbReference type="Pfam" id="PF00501">
    <property type="entry name" value="AMP-binding"/>
    <property type="match status" value="4"/>
</dbReference>
<sequence length="4718" mass="528923">MKLELSKTNRQNIEDIYPLSPMQEGMLFESLYAPDSGVYFEQISCILTGNLDVKTFEQAWQQVVARHPVFRTAFLWESLSQPVQVVYRQVNVTVETYDWRELSAQEQQQQLETFLDSERQQGFQVSQAPLMRLHLIQLDGDTYQFVWCHHHLLLDGWSSPLVFQDLLEFYQAISQGKSLSNIGTVSYRNYIAWLQQQNRDLAKEFWRQKLQGFTTPTPLTVDKPLSMREQHSGYGEQQIDLTVSATAAVVSFVRQHQLTMSNLVQATWGLLLSRYSQETDVVFGATVSGRPPELVGVESIVGLFINTLPVRVQISEQTELLGLLKDLQAQQIESEQFSYSSLVEIQGLSDVPRGTSLFESIVVFENYPVDTAVLQGNSDFSLSNFRWIEQTNYPLAVSVSPGEQLSLRVMYDTSRFEDGTISRMLGHFRTMLEAMSDDKPLCVYATNPQQRISQLPILTKSEQQQLLVEWNDTQSNYPQDKSIHQLFEEQVELTPDAVAVVYENQYLTYRELNNRANQLAHYLKSLGVKADALVGICVERSLEMIVGLLGILKAGGAYVPLNPEYPQERLTFMLEDTQLSVILTQEKLVNKLGNGKASVICLDSNWDIINQHTQQNPTTSVTPDNLAYVMYTSGSTGQPKGVSIVHRSVVRLVKETNYISISAGDVIAQASNHAFDAATFEIWGALLNGARLVGVRKDLALSPRDFADFMRSQSISVLFLTTALFNQIAQEVPSAFNSLRHLLFGGEAVDPKWVKEVLNNGAPQRLLHVYGPTENTTFSSWYLVQDVPECATTIPIGQPISNTQIYLLDSQLQPVGIGVPGELYIGGDGLAREYLNRTDLTQEKFIPNPFEDSAALASPRASAGGRRQKAGGSRLYKTGDLVRYLSDGNIEYLGRIDDQVKIRGLRIELGEIEAVLSQHSDVQISCVIVREDTPGDKRLVAYIVTHQDRQPTMGEIRQFLKAKLPDYMIPSAIVILESFPLTPNGKVDRRALPKPELDTALLEKYVAPRTPVEEMLALLWAQVLKVEQVGISDNFFELGGHSLLATQLVSRIRTSFKVELPLRELFAASTITELTPLIQQLQKQDLELAAPPILRRAENANLPLSYAQQRLWFLDQFEPNSASYNIPFGLRLIGTLNVAALQQSLIEIIYRHEALRTNFVTVDGQAAQIIHNWREQGTGNREQENIPWTLSVVELKHLPVTEQKTAAQQLVQQQALLPFDLESEALIRATLLVLSSTEQWLVLCMHHVVSDGWSIGVFVEELQALYNAYSQGQLSPLLPLPIQYADFALWQRQWLVGEVLNSQLSYWKQQLANAPTFLPLPTDRPRPAVQTFNGAYIEFNLSGELTQRLVQLSQKQGVTLFMTLLAAYNTLLYRYTGQTDILVGSPIANRDRTEIEGLIGFFVNTLVMRTEISGDRSFNELLPRIREMALSAYAHQDLPFEMLVEALQPERDLSHTPLFQVMFVLNNAPTSEVELTGLSVSELPIESAIAKFDLTLGMQNTNNGLVGWWEYNTDLFDSSTIERMTGHFVTLLESIVANPKERISQLPMLTAFEQQQLLVEWNDTSVDYPQDKCIHQLLEEQVERTPDAVAVVFENEQLTYHELNCRANQLAHYLQSLGVSADVLVGICVERSLEMVVGLLGILKAGGAYVPLDPEYPQDRLSFMLEDAQVSVLLSQQQLVEKLPEHQARVVCLDTDWQIIPQSNQQNPITGVQASNLAYVIYTSGSTGKPKGAINTHLGICNRLLWMQQAYQLTEIDCVLQKTPFSFDVSVWEFFWPLLTGARLVVAKPGGHKDSGYLVNLILEQQVTTLHFVPSMLQIFLEEQGLKDCSSLKQVICSGEALPLELQERFFACLGCQLHNLYGPTEAAIDVTFWECQPESNLKTVPIGRPISNTQIYILDQNLQPVPVGVPGELHIGGAGLARGYLNAKELTEQKFIPNPFSGSRRAGEQRSRGAGERRRKIVQSPVASPRLYKTGDLARYLPDGNIEYLGRIDNQVKIRGFRIELGEIEAALSQHKDVQTSVVIVREDIPGDKRLVAYIVPQPQITPTVSVLRSFLKEKLPEYMIPSAIAILESLPLTSNGKINRRALPAPEPSGTLSDKYVAPRTPLEEILALIWQEVLKIELVGRHDNFFTLGGHSLLATQLVSRVRTSLKVELPLRSLFAAPTIAELAQLIQQLQQQDLELAAPPILRRTNNAELPLSYAQQRLWFLDQFEPDSPFYNIPIGLRFVGSVNIAALEQSFREIIHRHEALRTNFVSVDGKPTQIIQIKPNWSLTVVELQHLPLLVLSEAEVTEQETAAHKLVQQQAIQPFNLAHDALIRATLVMLSPTEQWLSVSIHHVVSDGWSIGVFIEELQALYNAYSQGELSPLLPLPIQYADFALWQRQWLVGEVLNSQLSYWKQQLANAPTFLPLPTDRPRPAVQTFNGAYLEFALSVELTQQLTKLSQQQGVTLFMTLLAAYNTLLYRYTGQEDILVGSPIANRDRSEIEGLIGFFVNTLVMRTEISGDRSFSELLTRVRDMAMEAYAHQNLPFEMLVEALQAERNLSHTPLFQVMFVLQNAPTASGLDLTGLNVSPLPVKLTTSRFDLTLIMQNSPTGLIGLWEYSTDLFDASTIDRMTSHFVTLLEGIVANPQQQISQLPLLSEVEQQKLLFEWNDTQVDYPLDKCIHQLFEEQVELTPDEVAVEFEEQQLTYNQLNCRANQLAHHLRSLGVGADILVGLCVERSLEMVIGLLGILKAGGAYVPLDPEYPTERLSFILEDTQAKVLLTQRSLLDRLPPNQTQLVCLDTDAELISQCSQDNLITGVQANNLGYIIYTSGSTGQPKGIAMNQLALCNMILWHPDNLKIARGAKTLQFASINFDVSFQEIFTTWCSGGTLFLITEELRHDTSNLLRVIQEKAIQRMFLPVVGLQQLAEFAVGSELVNTHLREIITAGEQLQITPAISKWLSQLSNCTLHNHYGPSESHVATSFTLPNLVDTWPLLPPIGRPISNTQIYILDKYLQPVPIGVQGELYIAGVLLARGYLNRPELTQEKFIPNPFSPDPDSRFYKTGDLARYLANGNIEYLGRIDNQVKIRGFRIELGEIEAVLSQHSNVQASCAVVREDTPGDKRLVAYIVPQPEQRVSVSVVRSFLKEKLPEYMLPSAIVILEALPITSNGKLDRRALRAPDLHSQLSDQYVAPRNPVEEILSLIWAQVLKVELVGIHDNFFELGGHSLLATQLVSRVRTNLKVELPLRTLFAAPTIAQLSQNIQQLQQQDLEIVAPPILKRAENGEIPLSYAQQRLWFLDKLNPNSASYNIPVGLRLVGTLNVVALEQSFREIIHRHEALRTNFVVVDGKPLQIIQTQTNWTVAVVDLQHLPVTEQKTAAQKLLQQQVIEPFDLESEALIRATLLMLSSTEQWLVVCMHHVVSDGWSIGVFIKELQALYNAYSQGQPSPLLPLPIQYADFALWQRQWLQGEVLNSQLSYWKQQLANAPTFLPLPTDRPRGSVQTFNGAHLEFTLSAELTQKLEKLSQQQGCTLFMTLLAAYNTLLYRYTGQSDILVGTPIANRDRAETEGLIGFFVNTLVMRTNLAENPSFSELLPRLREMALSAYAHQDLPFEMLVEALQPERDMSHTPLFQVMFVLQNTPVSQLELTGLSVSELPIETSTVKFDLTLVMENTGTGLVGWWQYNTGLFDSSTIERMMGHFVTLLEGIVDNPQERISQLPMLTASEQQQLLVKWNDTQVDYPQNKCIHQLFEEQSLSTPDAVAVVFDNQQLMYHELNCRANQLAHYLQSLGVKPDVLVGIFVERSLEMVVGILGILKAGGAYVPLDPEYPQERLSFMLEDTQVGVLLTQKRLLDTLPATPAKVVFLDDICSYISQDNQDNPVSEVTASHLANVIYTSGSTGKPKGVMVEHRGLVNLAQAQIQTFSLDSDSRILQFASLNFDASIWEIIMAWKSGAILYLGTKDSIMPGMPLMERLRDYGITHVTLPPSALAVLATEELPKLQTIIVGGEACPAELIKLWSADRNFFNAYGPTEASVCATVAKCTPEDDKITIGRPIANAQIYILDSQLQPVPIGVPGELHIGGAGVARGYLNRNELAQQKFIPNPFNDEPDSRLYKTGDLARYLPDGNIEYLGRIDNQLKIRGFRIELGEIEAILSQHPGVRENVVVAREDIPGEKRLVAYFVPQLEQTPTTNELRIFLTEKLPQYMMPSAFVRLEFLPLTPNGKVDRKALPVPDFQNTQLAVTFVAPRTPVEKILADIWADALHLEKVGVLDNFFDLGGHSLTTIRVMSQVNETFQMKLPLRHLFTAPTIAELAQTIESTSGTDSTVSANEITPLNLQAEVVLDETIKPGNLVYQPVSQPKAILLTGATGFVGAFLLAELLQQTQADIYCLVRSANLTVGKQRLQETLKAYLLWEESFNERIIPVLGDLSQPLLGVGDEQFHLMAGQIDSIYHNGALVNNIYPYALFKAANVLGTEEVLRLASQIKIKPVHFISTLSVFASDEYFKLDVVLEDDPLEHYQGLVGGYPQSKWVAEKIVMMARDRGLPCSIYRLGRITWHSQTGVWNPNDMLYRFIKSCIQLKSVPEMNSMEKITPVDYLVKALINLSQQSKSLGKAFHLISSHSAPWSQFVNCIRSLGYPLQELSDEDWQAELVRSNQISTDNALYSFVSLVGENTSSESTPDETPSLKFDFQNTLNGLADTTIRWPEVDDKLLQAFFTNFSNSTLDKKK</sequence>
<dbReference type="NCBIfam" id="TIGR01733">
    <property type="entry name" value="AA-adenyl-dom"/>
    <property type="match status" value="4"/>
</dbReference>
<organism evidence="8 9">
    <name type="scientific">Nostoc edaphicum CCNP1411</name>
    <dbReference type="NCBI Taxonomy" id="1472755"/>
    <lineage>
        <taxon>Bacteria</taxon>
        <taxon>Bacillati</taxon>
        <taxon>Cyanobacteriota</taxon>
        <taxon>Cyanophyceae</taxon>
        <taxon>Nostocales</taxon>
        <taxon>Nostocaceae</taxon>
        <taxon>Nostoc</taxon>
    </lineage>
</organism>
<evidence type="ECO:0000256" key="3">
    <source>
        <dbReference type="ARBA" id="ARBA00022450"/>
    </source>
</evidence>
<dbReference type="InterPro" id="IPR045851">
    <property type="entry name" value="AMP-bd_C_sf"/>
</dbReference>
<dbReference type="Pfam" id="PF00550">
    <property type="entry name" value="PP-binding"/>
    <property type="match status" value="4"/>
</dbReference>
<dbReference type="FunFam" id="3.40.50.980:FF:000002">
    <property type="entry name" value="Enterobactin synthetase component F"/>
    <property type="match status" value="1"/>
</dbReference>
<dbReference type="EMBL" id="CP054698">
    <property type="protein sequence ID" value="QMS92433.1"/>
    <property type="molecule type" value="Genomic_DNA"/>
</dbReference>
<dbReference type="FunFam" id="3.40.50.12780:FF:000012">
    <property type="entry name" value="Non-ribosomal peptide synthetase"/>
    <property type="match status" value="4"/>
</dbReference>
<dbReference type="PANTHER" id="PTHR45527">
    <property type="entry name" value="NONRIBOSOMAL PEPTIDE SYNTHETASE"/>
    <property type="match status" value="1"/>
</dbReference>
<dbReference type="PROSITE" id="PS00012">
    <property type="entry name" value="PHOSPHOPANTETHEINE"/>
    <property type="match status" value="3"/>
</dbReference>
<dbReference type="InterPro" id="IPR025110">
    <property type="entry name" value="AMP-bd_C"/>
</dbReference>
<keyword evidence="5" id="KW-0436">Ligase</keyword>
<evidence type="ECO:0000256" key="5">
    <source>
        <dbReference type="ARBA" id="ARBA00022598"/>
    </source>
</evidence>
<evidence type="ECO:0000256" key="1">
    <source>
        <dbReference type="ARBA" id="ARBA00001957"/>
    </source>
</evidence>
<keyword evidence="3" id="KW-0596">Phosphopantetheine</keyword>
<dbReference type="CDD" id="cd17652">
    <property type="entry name" value="A_NRPS_CmdD_like"/>
    <property type="match status" value="1"/>
</dbReference>
<name>A0A7D7LFL4_9NOSO</name>
<dbReference type="InterPro" id="IPR010071">
    <property type="entry name" value="AA_adenyl_dom"/>
</dbReference>
<dbReference type="FunFam" id="3.40.50.980:FF:000001">
    <property type="entry name" value="Non-ribosomal peptide synthetase"/>
    <property type="match status" value="4"/>
</dbReference>
<comment type="similarity">
    <text evidence="2">Belongs to the ATP-dependent AMP-binding enzyme family.</text>
</comment>
<accession>A0A7D7LFL4</accession>
<feature type="region of interest" description="Disordered" evidence="6">
    <location>
        <begin position="1939"/>
        <end position="1962"/>
    </location>
</feature>
<dbReference type="GO" id="GO:0031177">
    <property type="term" value="F:phosphopantetheine binding"/>
    <property type="evidence" value="ECO:0007669"/>
    <property type="project" value="InterPro"/>
</dbReference>
<dbReference type="Proteomes" id="UP000514713">
    <property type="component" value="Chromosome"/>
</dbReference>
<evidence type="ECO:0000256" key="2">
    <source>
        <dbReference type="ARBA" id="ARBA00006432"/>
    </source>
</evidence>
<evidence type="ECO:0000256" key="6">
    <source>
        <dbReference type="SAM" id="MobiDB-lite"/>
    </source>
</evidence>
<dbReference type="Pfam" id="PF13193">
    <property type="entry name" value="AMP-binding_C"/>
    <property type="match status" value="4"/>
</dbReference>
<dbReference type="FunFam" id="3.30.559.30:FF:000001">
    <property type="entry name" value="Non-ribosomal peptide synthetase"/>
    <property type="match status" value="3"/>
</dbReference>
<dbReference type="GO" id="GO:0072330">
    <property type="term" value="P:monocarboxylic acid biosynthetic process"/>
    <property type="evidence" value="ECO:0007669"/>
    <property type="project" value="UniProtKB-ARBA"/>
</dbReference>
<feature type="domain" description="Carrier" evidence="7">
    <location>
        <begin position="4235"/>
        <end position="4310"/>
    </location>
</feature>
<feature type="domain" description="Carrier" evidence="7">
    <location>
        <begin position="1007"/>
        <end position="1082"/>
    </location>
</feature>
<dbReference type="CDD" id="cd17646">
    <property type="entry name" value="A_NRPS_AB3403-like"/>
    <property type="match status" value="1"/>
</dbReference>
<dbReference type="InterPro" id="IPR006162">
    <property type="entry name" value="Ppantetheine_attach_site"/>
</dbReference>
<dbReference type="SUPFAM" id="SSF51735">
    <property type="entry name" value="NAD(P)-binding Rossmann-fold domains"/>
    <property type="match status" value="1"/>
</dbReference>
<evidence type="ECO:0000256" key="4">
    <source>
        <dbReference type="ARBA" id="ARBA00022553"/>
    </source>
</evidence>
<dbReference type="Gene3D" id="1.10.1200.10">
    <property type="entry name" value="ACP-like"/>
    <property type="match status" value="4"/>
</dbReference>
<dbReference type="NCBIfam" id="NF003417">
    <property type="entry name" value="PRK04813.1"/>
    <property type="match status" value="4"/>
</dbReference>
<dbReference type="Gene3D" id="3.40.50.980">
    <property type="match status" value="8"/>
</dbReference>
<dbReference type="InterPro" id="IPR009081">
    <property type="entry name" value="PP-bd_ACP"/>
</dbReference>
<dbReference type="KEGG" id="ned:HUN01_34380"/>
<keyword evidence="4" id="KW-0597">Phosphoprotein</keyword>
<gene>
    <name evidence="8" type="primary">ncpB</name>
    <name evidence="8" type="ORF">HUN01_34380</name>
</gene>
<dbReference type="CDD" id="cd19543">
    <property type="entry name" value="DCL_NRPS"/>
    <property type="match status" value="1"/>
</dbReference>
<dbReference type="GO" id="GO:0008610">
    <property type="term" value="P:lipid biosynthetic process"/>
    <property type="evidence" value="ECO:0007669"/>
    <property type="project" value="UniProtKB-ARBA"/>
</dbReference>
<dbReference type="InterPro" id="IPR023213">
    <property type="entry name" value="CAT-like_dom_sf"/>
</dbReference>
<dbReference type="InterPro" id="IPR020806">
    <property type="entry name" value="PKS_PP-bd"/>
</dbReference>
<dbReference type="GO" id="GO:0005829">
    <property type="term" value="C:cytosol"/>
    <property type="evidence" value="ECO:0007669"/>
    <property type="project" value="TreeGrafter"/>
</dbReference>
<feature type="domain" description="Carrier" evidence="7">
    <location>
        <begin position="2104"/>
        <end position="2179"/>
    </location>
</feature>
<dbReference type="CDD" id="cd12117">
    <property type="entry name" value="A_NRPS_Srf_like"/>
    <property type="match status" value="1"/>
</dbReference>
<dbReference type="Pfam" id="PF00668">
    <property type="entry name" value="Condensation"/>
    <property type="match status" value="4"/>
</dbReference>
<dbReference type="NCBIfam" id="TIGR01746">
    <property type="entry name" value="Thioester-redct"/>
    <property type="match status" value="1"/>
</dbReference>
<dbReference type="InterPro" id="IPR001242">
    <property type="entry name" value="Condensation_dom"/>
</dbReference>
<dbReference type="GO" id="GO:0016874">
    <property type="term" value="F:ligase activity"/>
    <property type="evidence" value="ECO:0007669"/>
    <property type="project" value="UniProtKB-KW"/>
</dbReference>
<dbReference type="FunFam" id="1.10.1200.10:FF:000016">
    <property type="entry name" value="Non-ribosomal peptide synthase"/>
    <property type="match status" value="1"/>
</dbReference>
<dbReference type="InterPro" id="IPR010080">
    <property type="entry name" value="Thioester_reductase-like_dom"/>
</dbReference>
<feature type="compositionally biased region" description="Basic and acidic residues" evidence="6">
    <location>
        <begin position="1946"/>
        <end position="1957"/>
    </location>
</feature>
<dbReference type="PROSITE" id="PS50075">
    <property type="entry name" value="CARRIER"/>
    <property type="match status" value="4"/>
</dbReference>
<dbReference type="Gene3D" id="3.30.559.30">
    <property type="entry name" value="Nonribosomal peptide synthetase, condensation domain"/>
    <property type="match status" value="4"/>
</dbReference>
<dbReference type="SMART" id="SM00823">
    <property type="entry name" value="PKS_PP"/>
    <property type="match status" value="4"/>
</dbReference>
<dbReference type="GO" id="GO:0043041">
    <property type="term" value="P:amino acid activation for nonribosomal peptide biosynthetic process"/>
    <property type="evidence" value="ECO:0007669"/>
    <property type="project" value="TreeGrafter"/>
</dbReference>
<dbReference type="Gene3D" id="2.30.38.10">
    <property type="entry name" value="Luciferase, Domain 3"/>
    <property type="match status" value="4"/>
</dbReference>
<keyword evidence="9" id="KW-1185">Reference proteome</keyword>
<protein>
    <submittedName>
        <fullName evidence="8">NcpB</fullName>
    </submittedName>
</protein>
<dbReference type="FunFam" id="2.30.38.10:FF:000001">
    <property type="entry name" value="Non-ribosomal peptide synthetase PvdI"/>
    <property type="match status" value="3"/>
</dbReference>
<dbReference type="PANTHER" id="PTHR45527:SF1">
    <property type="entry name" value="FATTY ACID SYNTHASE"/>
    <property type="match status" value="1"/>
</dbReference>
<dbReference type="InterPro" id="IPR020845">
    <property type="entry name" value="AMP-binding_CS"/>
</dbReference>
<evidence type="ECO:0000259" key="7">
    <source>
        <dbReference type="PROSITE" id="PS50075"/>
    </source>
</evidence>
<dbReference type="CDD" id="cd19531">
    <property type="entry name" value="LCL_NRPS-like"/>
    <property type="match status" value="3"/>
</dbReference>
<reference evidence="9" key="1">
    <citation type="submission" date="2020-06" db="EMBL/GenBank/DDBJ databases">
        <title>Nostoc edaphicum CCNP1411 genome.</title>
        <authorList>
            <person name="Fidor A."/>
            <person name="Grabski M."/>
            <person name="Gawor J."/>
            <person name="Gromadka R."/>
            <person name="Wegrzyn G."/>
            <person name="Mazur-Marzec H."/>
        </authorList>
    </citation>
    <scope>NUCLEOTIDE SEQUENCE [LARGE SCALE GENOMIC DNA]</scope>
    <source>
        <strain evidence="9">CCNP1411</strain>
    </source>
</reference>
<dbReference type="CDD" id="cd05235">
    <property type="entry name" value="SDR_e1"/>
    <property type="match status" value="1"/>
</dbReference>
<evidence type="ECO:0000313" key="9">
    <source>
        <dbReference type="Proteomes" id="UP000514713"/>
    </source>
</evidence>
<dbReference type="InterPro" id="IPR013120">
    <property type="entry name" value="FAR_NAD-bd"/>
</dbReference>
<dbReference type="SUPFAM" id="SSF52777">
    <property type="entry name" value="CoA-dependent acyltransferases"/>
    <property type="match status" value="8"/>
</dbReference>
<dbReference type="InterPro" id="IPR036736">
    <property type="entry name" value="ACP-like_sf"/>
</dbReference>
<dbReference type="CDD" id="cd17651">
    <property type="entry name" value="A_NRPS_VisG_like"/>
    <property type="match status" value="1"/>
</dbReference>
<dbReference type="FunFam" id="3.30.300.30:FF:000010">
    <property type="entry name" value="Enterobactin synthetase component F"/>
    <property type="match status" value="4"/>
</dbReference>
<dbReference type="NCBIfam" id="NF004282">
    <property type="entry name" value="PRK05691.1"/>
    <property type="match status" value="6"/>
</dbReference>
<feature type="domain" description="Carrier" evidence="7">
    <location>
        <begin position="3180"/>
        <end position="3255"/>
    </location>
</feature>
<proteinExistence type="inferred from homology"/>
<dbReference type="Pfam" id="PF07993">
    <property type="entry name" value="NAD_binding_4"/>
    <property type="match status" value="1"/>
</dbReference>
<dbReference type="FunFam" id="3.30.559.10:FF:000012">
    <property type="entry name" value="Non-ribosomal peptide synthetase"/>
    <property type="match status" value="2"/>
</dbReference>
<dbReference type="SUPFAM" id="SSF56801">
    <property type="entry name" value="Acetyl-CoA synthetase-like"/>
    <property type="match status" value="4"/>
</dbReference>
<dbReference type="GO" id="GO:0044550">
    <property type="term" value="P:secondary metabolite biosynthetic process"/>
    <property type="evidence" value="ECO:0007669"/>
    <property type="project" value="UniProtKB-ARBA"/>
</dbReference>
<dbReference type="InterPro" id="IPR000873">
    <property type="entry name" value="AMP-dep_synth/lig_dom"/>
</dbReference>